<dbReference type="OrthoDB" id="9814110at2"/>
<evidence type="ECO:0000313" key="3">
    <source>
        <dbReference type="EMBL" id="MBB5661392.1"/>
    </source>
</evidence>
<dbReference type="CDD" id="cd06426">
    <property type="entry name" value="NTP_transferase_like_2"/>
    <property type="match status" value="1"/>
</dbReference>
<evidence type="ECO:0000256" key="1">
    <source>
        <dbReference type="PROSITE-ProRule" id="PRU00703"/>
    </source>
</evidence>
<dbReference type="SUPFAM" id="SSF53448">
    <property type="entry name" value="Nucleotide-diphospho-sugar transferases"/>
    <property type="match status" value="1"/>
</dbReference>
<comment type="caution">
    <text evidence="3">The sequence shown here is derived from an EMBL/GenBank/DDBJ whole genome shotgun (WGS) entry which is preliminary data.</text>
</comment>
<dbReference type="PROSITE" id="PS51371">
    <property type="entry name" value="CBS"/>
    <property type="match status" value="2"/>
</dbReference>
<name>A0A7W9A4Q9_9CAUL</name>
<protein>
    <submittedName>
        <fullName evidence="3">dTDP-glucose pyrophosphorylase/CBS domain-containing protein</fullName>
    </submittedName>
</protein>
<evidence type="ECO:0000259" key="2">
    <source>
        <dbReference type="PROSITE" id="PS51371"/>
    </source>
</evidence>
<organism evidence="3 4">
    <name type="scientific">Brevundimonas halotolerans</name>
    <dbReference type="NCBI Taxonomy" id="69670"/>
    <lineage>
        <taxon>Bacteria</taxon>
        <taxon>Pseudomonadati</taxon>
        <taxon>Pseudomonadota</taxon>
        <taxon>Alphaproteobacteria</taxon>
        <taxon>Caulobacterales</taxon>
        <taxon>Caulobacteraceae</taxon>
        <taxon>Brevundimonas</taxon>
    </lineage>
</organism>
<sequence>MKHWQRTLVGPDAPLRQVLKAIDSAGVGIALVVDDAGILVGTLSDGDVRRALINGADLEQACRPFVHTTPVVAPDGLEEGAALTMLRARKLRQLPRVDEAGRVTGLTTVGDLLDVPERPEAVVIMAGGRGERLAELTRTTPKPMLNVGPRPILETIVSSLAVQGFRRIFLSVNYKGEQIVAHFGDGSDRGLTIGYLREDQPLGTCGALSLLPAAVEGPVLVTNGDVLTRVDYGQVMDGHIRDGAAATVVVRDYEMQVPFGVIRAADGRISGIEEKPSQVFNINAGVYVLSRAALALIPANRPYDMPMLIQALIDADQPVRPHRAEGYWLDIGRPPDYDRANAEFGAVFGG</sequence>
<dbReference type="EMBL" id="JACIJB010000010">
    <property type="protein sequence ID" value="MBB5661392.1"/>
    <property type="molecule type" value="Genomic_DNA"/>
</dbReference>
<dbReference type="SMART" id="SM00116">
    <property type="entry name" value="CBS"/>
    <property type="match status" value="2"/>
</dbReference>
<dbReference type="PANTHER" id="PTHR22572">
    <property type="entry name" value="SUGAR-1-PHOSPHATE GUANYL TRANSFERASE"/>
    <property type="match status" value="1"/>
</dbReference>
<keyword evidence="1" id="KW-0129">CBS domain</keyword>
<keyword evidence="4" id="KW-1185">Reference proteome</keyword>
<dbReference type="InterPro" id="IPR046342">
    <property type="entry name" value="CBS_dom_sf"/>
</dbReference>
<dbReference type="SUPFAM" id="SSF54631">
    <property type="entry name" value="CBS-domain pair"/>
    <property type="match status" value="1"/>
</dbReference>
<reference evidence="3 4" key="1">
    <citation type="submission" date="2020-08" db="EMBL/GenBank/DDBJ databases">
        <title>Genomic Encyclopedia of Type Strains, Phase IV (KMG-IV): sequencing the most valuable type-strain genomes for metagenomic binning, comparative biology and taxonomic classification.</title>
        <authorList>
            <person name="Goeker M."/>
        </authorList>
    </citation>
    <scope>NUCLEOTIDE SEQUENCE [LARGE SCALE GENOMIC DNA]</scope>
    <source>
        <strain evidence="3 4">DSM 24448</strain>
    </source>
</reference>
<feature type="domain" description="CBS" evidence="2">
    <location>
        <begin position="66"/>
        <end position="122"/>
    </location>
</feature>
<dbReference type="InterPro" id="IPR050486">
    <property type="entry name" value="Mannose-1P_guanyltransferase"/>
</dbReference>
<feature type="domain" description="CBS" evidence="2">
    <location>
        <begin position="1"/>
        <end position="58"/>
    </location>
</feature>
<dbReference type="Gene3D" id="3.10.580.10">
    <property type="entry name" value="CBS-domain"/>
    <property type="match status" value="1"/>
</dbReference>
<dbReference type="InterPro" id="IPR005835">
    <property type="entry name" value="NTP_transferase_dom"/>
</dbReference>
<dbReference type="InterPro" id="IPR000644">
    <property type="entry name" value="CBS_dom"/>
</dbReference>
<dbReference type="Pfam" id="PF00483">
    <property type="entry name" value="NTP_transferase"/>
    <property type="match status" value="1"/>
</dbReference>
<gene>
    <name evidence="3" type="ORF">FHS65_002153</name>
</gene>
<dbReference type="Gene3D" id="3.90.550.10">
    <property type="entry name" value="Spore Coat Polysaccharide Biosynthesis Protein SpsA, Chain A"/>
    <property type="match status" value="1"/>
</dbReference>
<dbReference type="AlphaFoldDB" id="A0A7W9A4Q9"/>
<dbReference type="Pfam" id="PF00571">
    <property type="entry name" value="CBS"/>
    <property type="match status" value="2"/>
</dbReference>
<dbReference type="Proteomes" id="UP000548978">
    <property type="component" value="Unassembled WGS sequence"/>
</dbReference>
<accession>A0A7W9A4Q9</accession>
<dbReference type="CDD" id="cd04607">
    <property type="entry name" value="CBS_pair_NTP_transferase_assoc"/>
    <property type="match status" value="1"/>
</dbReference>
<dbReference type="RefSeq" id="WP_123285711.1">
    <property type="nucleotide sequence ID" value="NZ_JACIJB010000010.1"/>
</dbReference>
<proteinExistence type="predicted"/>
<dbReference type="InterPro" id="IPR029044">
    <property type="entry name" value="Nucleotide-diphossugar_trans"/>
</dbReference>
<evidence type="ECO:0000313" key="4">
    <source>
        <dbReference type="Proteomes" id="UP000548978"/>
    </source>
</evidence>